<sequence>MKVFLTLWGVIFVALSGINMAILSYAYGGFPDPVVHIRVIGLTIIASFAFAGIIGAIAGVTGNMSLSSPKKRDTI</sequence>
<dbReference type="Proteomes" id="UP000034723">
    <property type="component" value="Chromosome"/>
</dbReference>
<dbReference type="InParanoid" id="A0A0F7DBG5"/>
<reference evidence="2 3" key="1">
    <citation type="submission" date="2015-04" db="EMBL/GenBank/DDBJ databases">
        <title>The complete genome sequence of the hyperthermophilic, obligate iron-reducing archaeon Geoglobus ahangari strain 234T.</title>
        <authorList>
            <person name="Manzella M.P."/>
            <person name="Holmes D.E."/>
            <person name="Rocheleau J.M."/>
            <person name="Chung A."/>
            <person name="Reguera G."/>
            <person name="Kashefi K."/>
        </authorList>
    </citation>
    <scope>NUCLEOTIDE SEQUENCE [LARGE SCALE GENOMIC DNA]</scope>
    <source>
        <strain evidence="2 3">234</strain>
    </source>
</reference>
<keyword evidence="1" id="KW-1133">Transmembrane helix</keyword>
<dbReference type="EMBL" id="CP011267">
    <property type="protein sequence ID" value="AKG91051.1"/>
    <property type="molecule type" value="Genomic_DNA"/>
</dbReference>
<evidence type="ECO:0000256" key="1">
    <source>
        <dbReference type="SAM" id="Phobius"/>
    </source>
</evidence>
<protein>
    <submittedName>
        <fullName evidence="2">Uncharacterized protein</fullName>
    </submittedName>
</protein>
<evidence type="ECO:0000313" key="3">
    <source>
        <dbReference type="Proteomes" id="UP000034723"/>
    </source>
</evidence>
<feature type="transmembrane region" description="Helical" evidence="1">
    <location>
        <begin position="7"/>
        <end position="27"/>
    </location>
</feature>
<keyword evidence="1" id="KW-0472">Membrane</keyword>
<evidence type="ECO:0000313" key="2">
    <source>
        <dbReference type="EMBL" id="AKG91051.1"/>
    </source>
</evidence>
<keyword evidence="1" id="KW-0812">Transmembrane</keyword>
<dbReference type="GeneID" id="24804233"/>
<gene>
    <name evidence="2" type="ORF">GAH_01664</name>
</gene>
<organism evidence="2 3">
    <name type="scientific">Geoglobus ahangari</name>
    <dbReference type="NCBI Taxonomy" id="113653"/>
    <lineage>
        <taxon>Archaea</taxon>
        <taxon>Methanobacteriati</taxon>
        <taxon>Methanobacteriota</taxon>
        <taxon>Archaeoglobi</taxon>
        <taxon>Archaeoglobales</taxon>
        <taxon>Archaeoglobaceae</taxon>
        <taxon>Geoglobus</taxon>
    </lineage>
</organism>
<dbReference type="KEGG" id="gah:GAH_01664"/>
<name>A0A0F7DBG5_9EURY</name>
<feature type="transmembrane region" description="Helical" evidence="1">
    <location>
        <begin position="39"/>
        <end position="62"/>
    </location>
</feature>
<dbReference type="AlphaFoldDB" id="A0A0F7DBG5"/>
<accession>A0A0F7DBG5</accession>
<keyword evidence="3" id="KW-1185">Reference proteome</keyword>
<dbReference type="HOGENOM" id="CLU_2662169_0_0_2"/>
<dbReference type="RefSeq" id="WP_048096041.1">
    <property type="nucleotide sequence ID" value="NZ_CP011267.1"/>
</dbReference>
<proteinExistence type="predicted"/>